<dbReference type="Gene3D" id="3.40.50.1820">
    <property type="entry name" value="alpha/beta hydrolase"/>
    <property type="match status" value="1"/>
</dbReference>
<organism evidence="2 3">
    <name type="scientific">Myriangium duriaei CBS 260.36</name>
    <dbReference type="NCBI Taxonomy" id="1168546"/>
    <lineage>
        <taxon>Eukaryota</taxon>
        <taxon>Fungi</taxon>
        <taxon>Dikarya</taxon>
        <taxon>Ascomycota</taxon>
        <taxon>Pezizomycotina</taxon>
        <taxon>Dothideomycetes</taxon>
        <taxon>Dothideomycetidae</taxon>
        <taxon>Myriangiales</taxon>
        <taxon>Myriangiaceae</taxon>
        <taxon>Myriangium</taxon>
    </lineage>
</organism>
<keyword evidence="3" id="KW-1185">Reference proteome</keyword>
<dbReference type="Pfam" id="PF12697">
    <property type="entry name" value="Abhydrolase_6"/>
    <property type="match status" value="1"/>
</dbReference>
<dbReference type="AlphaFoldDB" id="A0A9P4MC87"/>
<evidence type="ECO:0000313" key="3">
    <source>
        <dbReference type="Proteomes" id="UP000799439"/>
    </source>
</evidence>
<protein>
    <submittedName>
        <fullName evidence="2">Alpha/beta-hydrolase</fullName>
    </submittedName>
</protein>
<dbReference type="InterPro" id="IPR052897">
    <property type="entry name" value="Sec-Metab_Biosynth_Hydrolase"/>
</dbReference>
<dbReference type="PANTHER" id="PTHR37017">
    <property type="entry name" value="AB HYDROLASE-1 DOMAIN-CONTAINING PROTEIN-RELATED"/>
    <property type="match status" value="1"/>
</dbReference>
<sequence length="242" mass="26165">MSPTTSSNTTIILVHGAWHTPWHYSSLITALAEVGYPVLCPQLPSVSASDADISRDVLIIRNEIQTVVDAGRQVALVMHSYGGVVGGESSVGFDRNIVKLVYMASFPLPLGCSLVDMLPGGGEPLPWWRSTEEGTGWIAIDEDRVFYNDVEDEELLTALKAKLGTQAKGVQLSKATWEPYRSISSAYLLCEKDQALVIQVQESMVAAAGIIEVRRIDAGHSPWLAKTAETAQAIVDAIEGKL</sequence>
<dbReference type="InterPro" id="IPR000073">
    <property type="entry name" value="AB_hydrolase_1"/>
</dbReference>
<dbReference type="SUPFAM" id="SSF53474">
    <property type="entry name" value="alpha/beta-Hydrolases"/>
    <property type="match status" value="1"/>
</dbReference>
<proteinExistence type="predicted"/>
<dbReference type="EMBL" id="ML996094">
    <property type="protein sequence ID" value="KAF2147943.1"/>
    <property type="molecule type" value="Genomic_DNA"/>
</dbReference>
<reference evidence="2" key="1">
    <citation type="journal article" date="2020" name="Stud. Mycol.">
        <title>101 Dothideomycetes genomes: a test case for predicting lifestyles and emergence of pathogens.</title>
        <authorList>
            <person name="Haridas S."/>
            <person name="Albert R."/>
            <person name="Binder M."/>
            <person name="Bloem J."/>
            <person name="Labutti K."/>
            <person name="Salamov A."/>
            <person name="Andreopoulos B."/>
            <person name="Baker S."/>
            <person name="Barry K."/>
            <person name="Bills G."/>
            <person name="Bluhm B."/>
            <person name="Cannon C."/>
            <person name="Castanera R."/>
            <person name="Culley D."/>
            <person name="Daum C."/>
            <person name="Ezra D."/>
            <person name="Gonzalez J."/>
            <person name="Henrissat B."/>
            <person name="Kuo A."/>
            <person name="Liang C."/>
            <person name="Lipzen A."/>
            <person name="Lutzoni F."/>
            <person name="Magnuson J."/>
            <person name="Mondo S."/>
            <person name="Nolan M."/>
            <person name="Ohm R."/>
            <person name="Pangilinan J."/>
            <person name="Park H.-J."/>
            <person name="Ramirez L."/>
            <person name="Alfaro M."/>
            <person name="Sun H."/>
            <person name="Tritt A."/>
            <person name="Yoshinaga Y."/>
            <person name="Zwiers L.-H."/>
            <person name="Turgeon B."/>
            <person name="Goodwin S."/>
            <person name="Spatafora J."/>
            <person name="Crous P."/>
            <person name="Grigoriev I."/>
        </authorList>
    </citation>
    <scope>NUCLEOTIDE SEQUENCE</scope>
    <source>
        <strain evidence="2">CBS 260.36</strain>
    </source>
</reference>
<dbReference type="InterPro" id="IPR029058">
    <property type="entry name" value="AB_hydrolase_fold"/>
</dbReference>
<feature type="domain" description="AB hydrolase-1" evidence="1">
    <location>
        <begin position="11"/>
        <end position="233"/>
    </location>
</feature>
<gene>
    <name evidence="2" type="ORF">K461DRAFT_298054</name>
</gene>
<comment type="caution">
    <text evidence="2">The sequence shown here is derived from an EMBL/GenBank/DDBJ whole genome shotgun (WGS) entry which is preliminary data.</text>
</comment>
<evidence type="ECO:0000259" key="1">
    <source>
        <dbReference type="Pfam" id="PF12697"/>
    </source>
</evidence>
<dbReference type="PANTHER" id="PTHR37017:SF11">
    <property type="entry name" value="ESTERASE_LIPASE_THIOESTERASE DOMAIN-CONTAINING PROTEIN"/>
    <property type="match status" value="1"/>
</dbReference>
<accession>A0A9P4MC87</accession>
<name>A0A9P4MC87_9PEZI</name>
<dbReference type="Proteomes" id="UP000799439">
    <property type="component" value="Unassembled WGS sequence"/>
</dbReference>
<evidence type="ECO:0000313" key="2">
    <source>
        <dbReference type="EMBL" id="KAF2147943.1"/>
    </source>
</evidence>
<dbReference type="OrthoDB" id="408373at2759"/>